<evidence type="ECO:0000256" key="2">
    <source>
        <dbReference type="ARBA" id="ARBA00022692"/>
    </source>
</evidence>
<dbReference type="SUPFAM" id="SSF81321">
    <property type="entry name" value="Family A G protein-coupled receptor-like"/>
    <property type="match status" value="1"/>
</dbReference>
<feature type="transmembrane region" description="Helical" evidence="8">
    <location>
        <begin position="27"/>
        <end position="48"/>
    </location>
</feature>
<dbReference type="Gene3D" id="1.20.1070.10">
    <property type="entry name" value="Rhodopsin 7-helix transmembrane proteins"/>
    <property type="match status" value="1"/>
</dbReference>
<dbReference type="Proteomes" id="UP000694845">
    <property type="component" value="Unplaced"/>
</dbReference>
<evidence type="ECO:0000256" key="5">
    <source>
        <dbReference type="ARBA" id="ARBA00023136"/>
    </source>
</evidence>
<evidence type="ECO:0000259" key="9">
    <source>
        <dbReference type="PROSITE" id="PS50262"/>
    </source>
</evidence>
<feature type="transmembrane region" description="Helical" evidence="8">
    <location>
        <begin position="180"/>
        <end position="205"/>
    </location>
</feature>
<evidence type="ECO:0000256" key="6">
    <source>
        <dbReference type="ARBA" id="ARBA00023170"/>
    </source>
</evidence>
<keyword evidence="3 8" id="KW-1133">Transmembrane helix</keyword>
<keyword evidence="5 8" id="KW-0472">Membrane</keyword>
<dbReference type="AlphaFoldDB" id="A0A8B7Z3U6"/>
<dbReference type="PRINTS" id="PR00237">
    <property type="entry name" value="GPCRRHODOPSN"/>
</dbReference>
<feature type="transmembrane region" description="Helical" evidence="8">
    <location>
        <begin position="101"/>
        <end position="119"/>
    </location>
</feature>
<dbReference type="InterPro" id="IPR000276">
    <property type="entry name" value="GPCR_Rhodpsn"/>
</dbReference>
<keyword evidence="7" id="KW-0807">Transducer</keyword>
<dbReference type="GeneID" id="110984413"/>
<evidence type="ECO:0000256" key="8">
    <source>
        <dbReference type="SAM" id="Phobius"/>
    </source>
</evidence>
<evidence type="ECO:0000256" key="1">
    <source>
        <dbReference type="ARBA" id="ARBA00004141"/>
    </source>
</evidence>
<dbReference type="CDD" id="cd00637">
    <property type="entry name" value="7tm_classA_rhodopsin-like"/>
    <property type="match status" value="1"/>
</dbReference>
<feature type="transmembrane region" description="Helical" evidence="8">
    <location>
        <begin position="140"/>
        <end position="160"/>
    </location>
</feature>
<feature type="domain" description="G-protein coupled receptors family 1 profile" evidence="9">
    <location>
        <begin position="40"/>
        <end position="374"/>
    </location>
</feature>
<evidence type="ECO:0000256" key="7">
    <source>
        <dbReference type="ARBA" id="ARBA00023224"/>
    </source>
</evidence>
<proteinExistence type="predicted"/>
<dbReference type="OrthoDB" id="6076970at2759"/>
<reference evidence="11" key="1">
    <citation type="submission" date="2025-08" db="UniProtKB">
        <authorList>
            <consortium name="RefSeq"/>
        </authorList>
    </citation>
    <scope>IDENTIFICATION</scope>
</reference>
<protein>
    <submittedName>
        <fullName evidence="11">Gastrin/cholecystokinin type B receptor-like</fullName>
    </submittedName>
</protein>
<comment type="subcellular location">
    <subcellularLocation>
        <location evidence="1">Membrane</location>
        <topology evidence="1">Multi-pass membrane protein</topology>
    </subcellularLocation>
</comment>
<evidence type="ECO:0000256" key="3">
    <source>
        <dbReference type="ARBA" id="ARBA00022989"/>
    </source>
</evidence>
<organism evidence="10 11">
    <name type="scientific">Acanthaster planci</name>
    <name type="common">Crown-of-thorns starfish</name>
    <dbReference type="NCBI Taxonomy" id="133434"/>
    <lineage>
        <taxon>Eukaryota</taxon>
        <taxon>Metazoa</taxon>
        <taxon>Echinodermata</taxon>
        <taxon>Eleutherozoa</taxon>
        <taxon>Asterozoa</taxon>
        <taxon>Asteroidea</taxon>
        <taxon>Valvatacea</taxon>
        <taxon>Valvatida</taxon>
        <taxon>Acanthasteridae</taxon>
        <taxon>Acanthaster</taxon>
    </lineage>
</organism>
<name>A0A8B7Z3U6_ACAPL</name>
<accession>A0A8B7Z3U6</accession>
<keyword evidence="6" id="KW-0675">Receptor</keyword>
<sequence>MNSTQTSRVRCIVSDNGAQVSEVAAHLAYSVLVFGLGVSGNCLILCVYWGKIRKSTTDALIKALALVDFMVCVHHLVYVVVWSVCLAGATVSGLWISTFDYVNRVWIGTSVLITGLIALDRYDSVCRPQRRWMTTSRTKKAVVCAFITAAAGHVPIYIIEVVVGDTASWGPHTLSYALKYMYRFVVFVTVVVIILVCYAQVFLAIRRHVRVAPLAASENTESTQRQPSVMTKQTPLSNHHVPQIGNTDLVSNQETAAGSTDGVAIPKPARWRETEIAEKGPKGSGNCPGASAAVRECRAAVPRSHRLFFCKRCYLSPLQRKTTAMLFVTSVVFVLSWLPYWITAVCCFFDVKLAIAEVSTELFYINNVANPVIYGVANRRFREESKQVLRRVRRCWSNA</sequence>
<feature type="transmembrane region" description="Helical" evidence="8">
    <location>
        <begin position="324"/>
        <end position="342"/>
    </location>
</feature>
<dbReference type="PANTHER" id="PTHR24243:SF208">
    <property type="entry name" value="PYROKININ-1 RECEPTOR"/>
    <property type="match status" value="1"/>
</dbReference>
<gene>
    <name evidence="11" type="primary">LOC110984413</name>
</gene>
<dbReference type="InterPro" id="IPR017452">
    <property type="entry name" value="GPCR_Rhodpsn_7TM"/>
</dbReference>
<keyword evidence="10" id="KW-1185">Reference proteome</keyword>
<dbReference type="Pfam" id="PF00001">
    <property type="entry name" value="7tm_1"/>
    <property type="match status" value="1"/>
</dbReference>
<dbReference type="GO" id="GO:0004930">
    <property type="term" value="F:G protein-coupled receptor activity"/>
    <property type="evidence" value="ECO:0007669"/>
    <property type="project" value="UniProtKB-KW"/>
</dbReference>
<dbReference type="PROSITE" id="PS50262">
    <property type="entry name" value="G_PROTEIN_RECEP_F1_2"/>
    <property type="match status" value="1"/>
</dbReference>
<keyword evidence="2 8" id="KW-0812">Transmembrane</keyword>
<feature type="transmembrane region" description="Helical" evidence="8">
    <location>
        <begin position="60"/>
        <end position="81"/>
    </location>
</feature>
<evidence type="ECO:0000256" key="4">
    <source>
        <dbReference type="ARBA" id="ARBA00023040"/>
    </source>
</evidence>
<dbReference type="OMA" id="RNITAVM"/>
<evidence type="ECO:0000313" key="10">
    <source>
        <dbReference type="Proteomes" id="UP000694845"/>
    </source>
</evidence>
<keyword evidence="4" id="KW-0297">G-protein coupled receptor</keyword>
<evidence type="ECO:0000313" key="11">
    <source>
        <dbReference type="RefSeq" id="XP_022100308.1"/>
    </source>
</evidence>
<dbReference type="KEGG" id="aplc:110984413"/>
<dbReference type="RefSeq" id="XP_022100308.1">
    <property type="nucleotide sequence ID" value="XM_022244616.1"/>
</dbReference>
<dbReference type="PANTHER" id="PTHR24243">
    <property type="entry name" value="G-PROTEIN COUPLED RECEPTOR"/>
    <property type="match status" value="1"/>
</dbReference>
<dbReference type="GO" id="GO:0016020">
    <property type="term" value="C:membrane"/>
    <property type="evidence" value="ECO:0007669"/>
    <property type="project" value="UniProtKB-SubCell"/>
</dbReference>